<keyword evidence="3" id="KW-0560">Oxidoreductase</keyword>
<dbReference type="SUPFAM" id="SSF51905">
    <property type="entry name" value="FAD/NAD(P)-binding domain"/>
    <property type="match status" value="1"/>
</dbReference>
<evidence type="ECO:0000256" key="1">
    <source>
        <dbReference type="ARBA" id="ARBA00022630"/>
    </source>
</evidence>
<dbReference type="GO" id="GO:0004497">
    <property type="term" value="F:monooxygenase activity"/>
    <property type="evidence" value="ECO:0007669"/>
    <property type="project" value="UniProtKB-KW"/>
</dbReference>
<proteinExistence type="predicted"/>
<dbReference type="InterPro" id="IPR036188">
    <property type="entry name" value="FAD/NAD-bd_sf"/>
</dbReference>
<reference evidence="6" key="1">
    <citation type="submission" date="2019-09" db="EMBL/GenBank/DDBJ databases">
        <title>Antimicrobial potential of Antarctic Bacteria.</title>
        <authorList>
            <person name="Benaud N."/>
            <person name="Edwards R.J."/>
            <person name="Ferrari B.C."/>
        </authorList>
    </citation>
    <scope>NUCLEOTIDE SEQUENCE [LARGE SCALE GENOMIC DNA]</scope>
    <source>
        <strain evidence="6">SPB151</strain>
    </source>
</reference>
<evidence type="ECO:0000256" key="3">
    <source>
        <dbReference type="ARBA" id="ARBA00023002"/>
    </source>
</evidence>
<evidence type="ECO:0000256" key="2">
    <source>
        <dbReference type="ARBA" id="ARBA00022827"/>
    </source>
</evidence>
<dbReference type="Gene3D" id="3.50.50.60">
    <property type="entry name" value="FAD/NAD(P)-binding domain"/>
    <property type="match status" value="1"/>
</dbReference>
<dbReference type="PANTHER" id="PTHR47178">
    <property type="entry name" value="MONOOXYGENASE, FAD-BINDING"/>
    <property type="match status" value="1"/>
</dbReference>
<dbReference type="Proteomes" id="UP000515563">
    <property type="component" value="Chromosome"/>
</dbReference>
<keyword evidence="6" id="KW-1185">Reference proteome</keyword>
<dbReference type="RefSeq" id="WP_185443255.1">
    <property type="nucleotide sequence ID" value="NZ_CP043661.1"/>
</dbReference>
<keyword evidence="2" id="KW-0274">FAD</keyword>
<evidence type="ECO:0000313" key="5">
    <source>
        <dbReference type="EMBL" id="QNE20855.1"/>
    </source>
</evidence>
<reference evidence="5 6" key="2">
    <citation type="journal article" date="2020" name="Microbiol. Resour. Announc.">
        <title>Antarctic desert soil bacteria exhibit high novel natural product potential, evaluated through long-read genome sequencing and comparative genomics.</title>
        <authorList>
            <person name="Benaud N."/>
            <person name="Edwards R.J."/>
            <person name="Amos T.G."/>
            <person name="D'Agostino P.M."/>
            <person name="Gutierrez-Chavez C."/>
            <person name="Montgomery K."/>
            <person name="Nicetic I."/>
            <person name="Ferrari B.C."/>
        </authorList>
    </citation>
    <scope>NUCLEOTIDE SEQUENCE [LARGE SCALE GENOMIC DNA]</scope>
    <source>
        <strain evidence="5 6">SPB151</strain>
    </source>
</reference>
<gene>
    <name evidence="5" type="ORF">F1D05_26750</name>
</gene>
<dbReference type="AlphaFoldDB" id="A0A7G6X3P0"/>
<name>A0A7G6X3P0_9ACTN</name>
<protein>
    <recommendedName>
        <fullName evidence="7">FAD-binding domain-containing protein</fullName>
    </recommendedName>
</protein>
<accession>A0A7G6X3P0</accession>
<evidence type="ECO:0000256" key="4">
    <source>
        <dbReference type="ARBA" id="ARBA00023033"/>
    </source>
</evidence>
<keyword evidence="1" id="KW-0285">Flavoprotein</keyword>
<dbReference type="EMBL" id="CP043661">
    <property type="protein sequence ID" value="QNE20855.1"/>
    <property type="molecule type" value="Genomic_DNA"/>
</dbReference>
<keyword evidence="4" id="KW-0503">Monooxygenase</keyword>
<evidence type="ECO:0008006" key="7">
    <source>
        <dbReference type="Google" id="ProtNLM"/>
    </source>
</evidence>
<organism evidence="5 6">
    <name type="scientific">Kribbella qitaiheensis</name>
    <dbReference type="NCBI Taxonomy" id="1544730"/>
    <lineage>
        <taxon>Bacteria</taxon>
        <taxon>Bacillati</taxon>
        <taxon>Actinomycetota</taxon>
        <taxon>Actinomycetes</taxon>
        <taxon>Propionibacteriales</taxon>
        <taxon>Kribbellaceae</taxon>
        <taxon>Kribbella</taxon>
    </lineage>
</organism>
<evidence type="ECO:0000313" key="6">
    <source>
        <dbReference type="Proteomes" id="UP000515563"/>
    </source>
</evidence>
<dbReference type="PANTHER" id="PTHR47178:SF5">
    <property type="entry name" value="FAD-BINDING DOMAIN-CONTAINING PROTEIN"/>
    <property type="match status" value="1"/>
</dbReference>
<sequence>MGEEALAAVLPAAVRRRVIDTATHPGDLLGGFDSSLTPTFEQSFPGAGPDKVSAIDRYAFRRALMTGLDEVLAFGKHFTSYAETGDGRVEIQFADGSTETADVLVGADGVGSRVRALSSASTSALELGEPALARGVWVGGWSLCGVVVA</sequence>
<dbReference type="KEGG" id="kqi:F1D05_26750"/>